<proteinExistence type="inferred from homology"/>
<evidence type="ECO:0000256" key="1">
    <source>
        <dbReference type="ARBA" id="ARBA00000971"/>
    </source>
</evidence>
<dbReference type="Pfam" id="PF03095">
    <property type="entry name" value="PTPA"/>
    <property type="match status" value="1"/>
</dbReference>
<evidence type="ECO:0000313" key="9">
    <source>
        <dbReference type="EMBL" id="GBG87382.1"/>
    </source>
</evidence>
<dbReference type="OrthoDB" id="16120at2759"/>
<comment type="function">
    <text evidence="7">PPIases accelerate the folding of proteins. It catalyzes the cis-trans isomerization of proline imidic peptide bonds in oligopeptides.</text>
</comment>
<evidence type="ECO:0000256" key="4">
    <source>
        <dbReference type="ARBA" id="ARBA00022490"/>
    </source>
</evidence>
<organism evidence="9 10">
    <name type="scientific">Chara braunii</name>
    <name type="common">Braun's stonewort</name>
    <dbReference type="NCBI Taxonomy" id="69332"/>
    <lineage>
        <taxon>Eukaryota</taxon>
        <taxon>Viridiplantae</taxon>
        <taxon>Streptophyta</taxon>
        <taxon>Charophyceae</taxon>
        <taxon>Charales</taxon>
        <taxon>Characeae</taxon>
        <taxon>Chara</taxon>
    </lineage>
</organism>
<dbReference type="PANTHER" id="PTHR10012:SF0">
    <property type="entry name" value="SERINE_THREONINE-PROTEIN PHOSPHATASE 2A ACTIVATOR"/>
    <property type="match status" value="1"/>
</dbReference>
<dbReference type="Gramene" id="GBG87382">
    <property type="protein sequence ID" value="GBG87382"/>
    <property type="gene ID" value="CBR_g45439"/>
</dbReference>
<evidence type="ECO:0000256" key="5">
    <source>
        <dbReference type="ARBA" id="ARBA00023110"/>
    </source>
</evidence>
<dbReference type="Proteomes" id="UP000265515">
    <property type="component" value="Unassembled WGS sequence"/>
</dbReference>
<dbReference type="CDD" id="cd04087">
    <property type="entry name" value="PTPA"/>
    <property type="match status" value="1"/>
</dbReference>
<dbReference type="Gene3D" id="1.20.120.1150">
    <property type="match status" value="1"/>
</dbReference>
<name>A0A388LYS0_CHABU</name>
<reference evidence="9 10" key="1">
    <citation type="journal article" date="2018" name="Cell">
        <title>The Chara Genome: Secondary Complexity and Implications for Plant Terrestrialization.</title>
        <authorList>
            <person name="Nishiyama T."/>
            <person name="Sakayama H."/>
            <person name="Vries J.D."/>
            <person name="Buschmann H."/>
            <person name="Saint-Marcoux D."/>
            <person name="Ullrich K.K."/>
            <person name="Haas F.B."/>
            <person name="Vanderstraeten L."/>
            <person name="Becker D."/>
            <person name="Lang D."/>
            <person name="Vosolsobe S."/>
            <person name="Rombauts S."/>
            <person name="Wilhelmsson P.K.I."/>
            <person name="Janitza P."/>
            <person name="Kern R."/>
            <person name="Heyl A."/>
            <person name="Rumpler F."/>
            <person name="Villalobos L.I.A.C."/>
            <person name="Clay J.M."/>
            <person name="Skokan R."/>
            <person name="Toyoda A."/>
            <person name="Suzuki Y."/>
            <person name="Kagoshima H."/>
            <person name="Schijlen E."/>
            <person name="Tajeshwar N."/>
            <person name="Catarino B."/>
            <person name="Hetherington A.J."/>
            <person name="Saltykova A."/>
            <person name="Bonnot C."/>
            <person name="Breuninger H."/>
            <person name="Symeonidi A."/>
            <person name="Radhakrishnan G.V."/>
            <person name="Van Nieuwerburgh F."/>
            <person name="Deforce D."/>
            <person name="Chang C."/>
            <person name="Karol K.G."/>
            <person name="Hedrich R."/>
            <person name="Ulvskov P."/>
            <person name="Glockner G."/>
            <person name="Delwiche C.F."/>
            <person name="Petrasek J."/>
            <person name="Van de Peer Y."/>
            <person name="Friml J."/>
            <person name="Beilby M."/>
            <person name="Dolan L."/>
            <person name="Kohara Y."/>
            <person name="Sugano S."/>
            <person name="Fujiyama A."/>
            <person name="Delaux P.-M."/>
            <person name="Quint M."/>
            <person name="TheiBen G."/>
            <person name="Hagemann M."/>
            <person name="Harholt J."/>
            <person name="Dunand C."/>
            <person name="Zachgo S."/>
            <person name="Langdale J."/>
            <person name="Maumus F."/>
            <person name="Straeten D.V.D."/>
            <person name="Gould S.B."/>
            <person name="Rensing S.A."/>
        </authorList>
    </citation>
    <scope>NUCLEOTIDE SEQUENCE [LARGE SCALE GENOMIC DNA]</scope>
    <source>
        <strain evidence="9 10">S276</strain>
    </source>
</reference>
<dbReference type="GO" id="GO:0008160">
    <property type="term" value="F:protein tyrosine phosphatase activator activity"/>
    <property type="evidence" value="ECO:0007669"/>
    <property type="project" value="TreeGrafter"/>
</dbReference>
<dbReference type="InterPro" id="IPR004327">
    <property type="entry name" value="Phstyr_phstse_ac"/>
</dbReference>
<gene>
    <name evidence="9" type="ORF">CBR_g45439</name>
</gene>
<feature type="compositionally biased region" description="Polar residues" evidence="8">
    <location>
        <begin position="1"/>
        <end position="12"/>
    </location>
</feature>
<dbReference type="GO" id="GO:0003755">
    <property type="term" value="F:peptidyl-prolyl cis-trans isomerase activity"/>
    <property type="evidence" value="ECO:0007669"/>
    <property type="project" value="UniProtKB-KW"/>
</dbReference>
<dbReference type="STRING" id="69332.A0A388LYS0"/>
<protein>
    <recommendedName>
        <fullName evidence="7">Serine/threonine-protein phosphatase 2A activator</fullName>
        <ecNumber evidence="7">5.2.1.8</ecNumber>
    </recommendedName>
    <alternativeName>
        <fullName evidence="7">Phosphotyrosyl phosphatase activator</fullName>
    </alternativeName>
</protein>
<dbReference type="FunFam" id="1.20.120.1150:FF:000002">
    <property type="entry name" value="Serine/threonine-protein phosphatase 2A activator"/>
    <property type="match status" value="1"/>
</dbReference>
<dbReference type="PANTHER" id="PTHR10012">
    <property type="entry name" value="SERINE/THREONINE-PROTEIN PHOSPHATASE 2A REGULATORY SUBUNIT B"/>
    <property type="match status" value="1"/>
</dbReference>
<evidence type="ECO:0000256" key="7">
    <source>
        <dbReference type="RuleBase" id="RU361210"/>
    </source>
</evidence>
<comment type="caution">
    <text evidence="9">The sequence shown here is derived from an EMBL/GenBank/DDBJ whole genome shotgun (WGS) entry which is preliminary data.</text>
</comment>
<evidence type="ECO:0000313" key="10">
    <source>
        <dbReference type="Proteomes" id="UP000265515"/>
    </source>
</evidence>
<dbReference type="OMA" id="KNWYKVE"/>
<comment type="catalytic activity">
    <reaction evidence="1 7">
        <text>[protein]-peptidylproline (omega=180) = [protein]-peptidylproline (omega=0)</text>
        <dbReference type="Rhea" id="RHEA:16237"/>
        <dbReference type="Rhea" id="RHEA-COMP:10747"/>
        <dbReference type="Rhea" id="RHEA-COMP:10748"/>
        <dbReference type="ChEBI" id="CHEBI:83833"/>
        <dbReference type="ChEBI" id="CHEBI:83834"/>
        <dbReference type="EC" id="5.2.1.8"/>
    </reaction>
</comment>
<accession>A0A388LYS0</accession>
<keyword evidence="10" id="KW-1185">Reference proteome</keyword>
<evidence type="ECO:0000256" key="6">
    <source>
        <dbReference type="ARBA" id="ARBA00023235"/>
    </source>
</evidence>
<dbReference type="InterPro" id="IPR037218">
    <property type="entry name" value="PTPA_sf"/>
</dbReference>
<comment type="similarity">
    <text evidence="3 7">Belongs to the PTPA-type PPIase family.</text>
</comment>
<comment type="subcellular location">
    <subcellularLocation>
        <location evidence="2 7">Cytoplasm</location>
    </subcellularLocation>
</comment>
<feature type="compositionally biased region" description="Low complexity" evidence="8">
    <location>
        <begin position="14"/>
        <end position="34"/>
    </location>
</feature>
<keyword evidence="6 7" id="KW-0413">Isomerase</keyword>
<sequence length="495" mass="52888">MSTETRMASEDQNAGDAAGVEAEASGSGSESGSESPKRGGGGDGGSSVCKEEDVSPGGGGVTAATRDSKLTRHSDSDGGFADPAPRPGHVPGSHSVVSGALASPTPSRHTHTPSVVEQSGSGGDSSSNHGSADNQSRPGYALGAGSMVPGSPGSSPMEHPGSSYVPMSTSPNSGAMIPPPPAAQVPVVHPPYQFVTPRKRITSKPDISKFIACPTGGALYLGFVVALSESVKGIKISDECHVSPVVQNLIGVLQTMSGWIDEIPPVKQPARYGNIAYRDWQKRLQERGPAMVASVLPDQSLALGAIREIFPYFADSFGNAIRIDYGTGHEANFGAFLLCFARLGLVSASDYPALVTRLFVVYLSLMRKLQTTYWLEPAGSHGVWGLDDYCFLPFIFGAAQLIGHKYMRPKSIHNEDILRQFSEDYFYLAAVKFVKQVKKGMLQEHSPMLNDISGVPTWHKVHIGMLKMYRAEVLEKVPIMQHFLFGSLITWPEDK</sequence>
<feature type="compositionally biased region" description="Basic and acidic residues" evidence="8">
    <location>
        <begin position="66"/>
        <end position="76"/>
    </location>
</feature>
<evidence type="ECO:0000256" key="3">
    <source>
        <dbReference type="ARBA" id="ARBA00011019"/>
    </source>
</evidence>
<dbReference type="InterPro" id="IPR043170">
    <property type="entry name" value="PTPA_C_lid"/>
</dbReference>
<dbReference type="GO" id="GO:0005634">
    <property type="term" value="C:nucleus"/>
    <property type="evidence" value="ECO:0007669"/>
    <property type="project" value="TreeGrafter"/>
</dbReference>
<dbReference type="GO" id="GO:0007052">
    <property type="term" value="P:mitotic spindle organization"/>
    <property type="evidence" value="ECO:0007669"/>
    <property type="project" value="TreeGrafter"/>
</dbReference>
<dbReference type="SUPFAM" id="SSF140984">
    <property type="entry name" value="PTPA-like"/>
    <property type="match status" value="1"/>
</dbReference>
<feature type="region of interest" description="Disordered" evidence="8">
    <location>
        <begin position="1"/>
        <end position="176"/>
    </location>
</feature>
<feature type="compositionally biased region" description="Polar residues" evidence="8">
    <location>
        <begin position="104"/>
        <end position="118"/>
    </location>
</feature>
<dbReference type="GO" id="GO:0005737">
    <property type="term" value="C:cytoplasm"/>
    <property type="evidence" value="ECO:0007669"/>
    <property type="project" value="UniProtKB-SubCell"/>
</dbReference>
<dbReference type="EC" id="5.2.1.8" evidence="7"/>
<dbReference type="GO" id="GO:0000159">
    <property type="term" value="C:protein phosphatase type 2A complex"/>
    <property type="evidence" value="ECO:0007669"/>
    <property type="project" value="TreeGrafter"/>
</dbReference>
<keyword evidence="5 7" id="KW-0697">Rotamase</keyword>
<evidence type="ECO:0000256" key="8">
    <source>
        <dbReference type="SAM" id="MobiDB-lite"/>
    </source>
</evidence>
<dbReference type="EMBL" id="BFEA01000609">
    <property type="protein sequence ID" value="GBG87382.1"/>
    <property type="molecule type" value="Genomic_DNA"/>
</dbReference>
<feature type="compositionally biased region" description="Low complexity" evidence="8">
    <location>
        <begin position="143"/>
        <end position="156"/>
    </location>
</feature>
<keyword evidence="4 7" id="KW-0963">Cytoplasm</keyword>
<evidence type="ECO:0000256" key="2">
    <source>
        <dbReference type="ARBA" id="ARBA00004496"/>
    </source>
</evidence>
<dbReference type="AlphaFoldDB" id="A0A388LYS0"/>